<dbReference type="InterPro" id="IPR038063">
    <property type="entry name" value="Transpep_catalytic_dom"/>
</dbReference>
<evidence type="ECO:0000256" key="5">
    <source>
        <dbReference type="ARBA" id="ARBA00022801"/>
    </source>
</evidence>
<dbReference type="SUPFAM" id="SSF141523">
    <property type="entry name" value="L,D-transpeptidase catalytic domain-like"/>
    <property type="match status" value="1"/>
</dbReference>
<sequence length="209" mass="22910">MRWTFSRLLMALISFALLLASLSACTSMTKSATNAKAQQQVLLVSVPEQKMLFIENGQEREFFLISTAKKGIGDVPDSYMTPAGTMEIAEKFGDNLALGSVLKDRVATGEVVPIEAPGRDPIVTRVLWLRGLEERNRNAYPRFIYIHGTPQESLLGTAASFGCIRMRSVDIVRLYDAIAVGAKVVVSEAPLESLKAHWMLATMSASVDE</sequence>
<evidence type="ECO:0000256" key="8">
    <source>
        <dbReference type="ARBA" id="ARBA00023316"/>
    </source>
</evidence>
<gene>
    <name evidence="12" type="ORF">H8K52_16720</name>
</gene>
<dbReference type="EMBL" id="JACOFW010000023">
    <property type="protein sequence ID" value="MBC3808985.1"/>
    <property type="molecule type" value="Genomic_DNA"/>
</dbReference>
<dbReference type="PANTHER" id="PTHR30582">
    <property type="entry name" value="L,D-TRANSPEPTIDASE"/>
    <property type="match status" value="1"/>
</dbReference>
<evidence type="ECO:0000256" key="6">
    <source>
        <dbReference type="ARBA" id="ARBA00022960"/>
    </source>
</evidence>
<dbReference type="CDD" id="cd16913">
    <property type="entry name" value="YkuD_like"/>
    <property type="match status" value="1"/>
</dbReference>
<feature type="active site" description="Proton donor/acceptor" evidence="9">
    <location>
        <position position="147"/>
    </location>
</feature>
<dbReference type="InterPro" id="IPR050979">
    <property type="entry name" value="LD-transpeptidase"/>
</dbReference>
<keyword evidence="4" id="KW-0808">Transferase</keyword>
<feature type="signal peptide" evidence="10">
    <location>
        <begin position="1"/>
        <end position="26"/>
    </location>
</feature>
<dbReference type="InterPro" id="IPR005490">
    <property type="entry name" value="LD_TPept_cat_dom"/>
</dbReference>
<organism evidence="12 13">
    <name type="scientific">Undibacterium seohonense</name>
    <dbReference type="NCBI Taxonomy" id="1344950"/>
    <lineage>
        <taxon>Bacteria</taxon>
        <taxon>Pseudomonadati</taxon>
        <taxon>Pseudomonadota</taxon>
        <taxon>Betaproteobacteria</taxon>
        <taxon>Burkholderiales</taxon>
        <taxon>Oxalobacteraceae</taxon>
        <taxon>Undibacterium</taxon>
    </lineage>
</organism>
<feature type="active site" description="Nucleophile" evidence="9">
    <location>
        <position position="163"/>
    </location>
</feature>
<feature type="chain" id="PRO_5045596446" evidence="10">
    <location>
        <begin position="27"/>
        <end position="209"/>
    </location>
</feature>
<reference evidence="12 13" key="1">
    <citation type="submission" date="2020-08" db="EMBL/GenBank/DDBJ databases">
        <title>Novel species isolated from subtropical streams in China.</title>
        <authorList>
            <person name="Lu H."/>
        </authorList>
    </citation>
    <scope>NUCLEOTIDE SEQUENCE [LARGE SCALE GENOMIC DNA]</scope>
    <source>
        <strain evidence="12 13">KACC 16656</strain>
    </source>
</reference>
<keyword evidence="10" id="KW-0732">Signal</keyword>
<dbReference type="RefSeq" id="WP_186924048.1">
    <property type="nucleotide sequence ID" value="NZ_JACOFW010000023.1"/>
</dbReference>
<keyword evidence="13" id="KW-1185">Reference proteome</keyword>
<dbReference type="PROSITE" id="PS52029">
    <property type="entry name" value="LD_TPASE"/>
    <property type="match status" value="1"/>
</dbReference>
<evidence type="ECO:0000256" key="3">
    <source>
        <dbReference type="ARBA" id="ARBA00022676"/>
    </source>
</evidence>
<evidence type="ECO:0000313" key="12">
    <source>
        <dbReference type="EMBL" id="MBC3808985.1"/>
    </source>
</evidence>
<dbReference type="Proteomes" id="UP000648257">
    <property type="component" value="Unassembled WGS sequence"/>
</dbReference>
<evidence type="ECO:0000259" key="11">
    <source>
        <dbReference type="PROSITE" id="PS52029"/>
    </source>
</evidence>
<comment type="similarity">
    <text evidence="2">Belongs to the YkuD family.</text>
</comment>
<keyword evidence="7 9" id="KW-0573">Peptidoglycan synthesis</keyword>
<evidence type="ECO:0000256" key="10">
    <source>
        <dbReference type="SAM" id="SignalP"/>
    </source>
</evidence>
<dbReference type="Gene3D" id="2.40.440.10">
    <property type="entry name" value="L,D-transpeptidase catalytic domain-like"/>
    <property type="match status" value="1"/>
</dbReference>
<keyword evidence="8 9" id="KW-0961">Cell wall biogenesis/degradation</keyword>
<proteinExistence type="inferred from homology"/>
<dbReference type="PANTHER" id="PTHR30582:SF24">
    <property type="entry name" value="L,D-TRANSPEPTIDASE ERFK_SRFK-RELATED"/>
    <property type="match status" value="1"/>
</dbReference>
<evidence type="ECO:0000256" key="4">
    <source>
        <dbReference type="ARBA" id="ARBA00022679"/>
    </source>
</evidence>
<evidence type="ECO:0000256" key="9">
    <source>
        <dbReference type="PROSITE-ProRule" id="PRU01373"/>
    </source>
</evidence>
<evidence type="ECO:0000313" key="13">
    <source>
        <dbReference type="Proteomes" id="UP000648257"/>
    </source>
</evidence>
<keyword evidence="3" id="KW-0328">Glycosyltransferase</keyword>
<name>A0ABR6X7Q9_9BURK</name>
<evidence type="ECO:0000256" key="7">
    <source>
        <dbReference type="ARBA" id="ARBA00022984"/>
    </source>
</evidence>
<comment type="pathway">
    <text evidence="1 9">Cell wall biogenesis; peptidoglycan biosynthesis.</text>
</comment>
<protein>
    <submittedName>
        <fullName evidence="12">L,D-transpeptidase</fullName>
    </submittedName>
</protein>
<keyword evidence="6 9" id="KW-0133">Cell shape</keyword>
<comment type="caution">
    <text evidence="12">The sequence shown here is derived from an EMBL/GenBank/DDBJ whole genome shotgun (WGS) entry which is preliminary data.</text>
</comment>
<evidence type="ECO:0000256" key="1">
    <source>
        <dbReference type="ARBA" id="ARBA00004752"/>
    </source>
</evidence>
<feature type="domain" description="L,D-TPase catalytic" evidence="11">
    <location>
        <begin position="40"/>
        <end position="187"/>
    </location>
</feature>
<keyword evidence="5" id="KW-0378">Hydrolase</keyword>
<accession>A0ABR6X7Q9</accession>
<dbReference type="Pfam" id="PF03734">
    <property type="entry name" value="YkuD"/>
    <property type="match status" value="1"/>
</dbReference>
<dbReference type="PROSITE" id="PS51257">
    <property type="entry name" value="PROKAR_LIPOPROTEIN"/>
    <property type="match status" value="1"/>
</dbReference>
<evidence type="ECO:0000256" key="2">
    <source>
        <dbReference type="ARBA" id="ARBA00005992"/>
    </source>
</evidence>